<evidence type="ECO:0000259" key="5">
    <source>
        <dbReference type="Pfam" id="PF24763"/>
    </source>
</evidence>
<dbReference type="PANTHER" id="PTHR34118">
    <property type="entry name" value="NF-KAPPA-B INHIBITOR-LIKE PROTEIN-RELATED"/>
    <property type="match status" value="1"/>
</dbReference>
<evidence type="ECO:0000256" key="2">
    <source>
        <dbReference type="ARBA" id="ARBA00022692"/>
    </source>
</evidence>
<gene>
    <name evidence="6" type="ORF">SSX86_008216</name>
</gene>
<dbReference type="Pfam" id="PF24763">
    <property type="entry name" value="CGL160_C"/>
    <property type="match status" value="1"/>
</dbReference>
<sequence length="379" mass="42591">MLRNGSAARNVVTLMQENETHLQKKCVTPRTFKFAAYHVLCLDASKGLNVLELTKKIQLAETQPHLLPCLMASPLHLPFPSGAFHFNLKGTCGFGLGAHKSSSIRKGFLRLSARDFIIEEDDVLLTFLKERELNGDFIARVSDKLWMRKAIKIDDIEADLRNDGNQLDEPFVDENTGGFLKLATTNDWILGENAAPINKKMRAKELRDDSKRRARLNLLQYEAVKRELLYLTVGIGSACSVYCLIVFSIQAAVSYATGVLFSCLYLQLLCRYVDNLSREEIPQIFRQKKIKKIGIRSGDLEDTFERVVKGCSMVLSSPRLVIPAAIYGLWGLSQHFANDIFQLTPAMVGVFAYKAAALVQVYRDNEDLQLILPGNNEDD</sequence>
<evidence type="ECO:0000313" key="6">
    <source>
        <dbReference type="EMBL" id="KAK9071787.1"/>
    </source>
</evidence>
<keyword evidence="7" id="KW-1185">Reference proteome</keyword>
<dbReference type="AlphaFoldDB" id="A0AAP0H4V6"/>
<dbReference type="EMBL" id="JBCNJP010000010">
    <property type="protein sequence ID" value="KAK9071787.1"/>
    <property type="molecule type" value="Genomic_DNA"/>
</dbReference>
<keyword evidence="4" id="KW-0472">Membrane</keyword>
<dbReference type="InterPro" id="IPR056309">
    <property type="entry name" value="CGL160/ATPI_dom"/>
</dbReference>
<protein>
    <recommendedName>
        <fullName evidence="5">CGL160/ATPI domain-containing protein</fullName>
    </recommendedName>
</protein>
<accession>A0AAP0H4V6</accession>
<dbReference type="GO" id="GO:0016020">
    <property type="term" value="C:membrane"/>
    <property type="evidence" value="ECO:0007669"/>
    <property type="project" value="UniProtKB-SubCell"/>
</dbReference>
<dbReference type="PANTHER" id="PTHR34118:SF1">
    <property type="entry name" value="NF-KAPPA-B INHIBITOR-LIKE PROTEIN"/>
    <property type="match status" value="1"/>
</dbReference>
<feature type="domain" description="CGL160/ATPI" evidence="5">
    <location>
        <begin position="214"/>
        <end position="279"/>
    </location>
</feature>
<keyword evidence="2" id="KW-0812">Transmembrane</keyword>
<reference evidence="6 7" key="1">
    <citation type="submission" date="2024-04" db="EMBL/GenBank/DDBJ databases">
        <title>The reference genome of an endangered Asteraceae, Deinandra increscens subsp. villosa, native to the Central Coast of California.</title>
        <authorList>
            <person name="Guilliams M."/>
            <person name="Hasenstab-Lehman K."/>
            <person name="Meyer R."/>
            <person name="Mcevoy S."/>
        </authorList>
    </citation>
    <scope>NUCLEOTIDE SEQUENCE [LARGE SCALE GENOMIC DNA]</scope>
    <source>
        <tissue evidence="6">Leaf</tissue>
    </source>
</reference>
<evidence type="ECO:0000256" key="1">
    <source>
        <dbReference type="ARBA" id="ARBA00004141"/>
    </source>
</evidence>
<evidence type="ECO:0000256" key="3">
    <source>
        <dbReference type="ARBA" id="ARBA00022989"/>
    </source>
</evidence>
<evidence type="ECO:0000313" key="7">
    <source>
        <dbReference type="Proteomes" id="UP001408789"/>
    </source>
</evidence>
<comment type="subcellular location">
    <subcellularLocation>
        <location evidence="1">Membrane</location>
        <topology evidence="1">Multi-pass membrane protein</topology>
    </subcellularLocation>
</comment>
<organism evidence="6 7">
    <name type="scientific">Deinandra increscens subsp. villosa</name>
    <dbReference type="NCBI Taxonomy" id="3103831"/>
    <lineage>
        <taxon>Eukaryota</taxon>
        <taxon>Viridiplantae</taxon>
        <taxon>Streptophyta</taxon>
        <taxon>Embryophyta</taxon>
        <taxon>Tracheophyta</taxon>
        <taxon>Spermatophyta</taxon>
        <taxon>Magnoliopsida</taxon>
        <taxon>eudicotyledons</taxon>
        <taxon>Gunneridae</taxon>
        <taxon>Pentapetalae</taxon>
        <taxon>asterids</taxon>
        <taxon>campanulids</taxon>
        <taxon>Asterales</taxon>
        <taxon>Asteraceae</taxon>
        <taxon>Asteroideae</taxon>
        <taxon>Heliantheae alliance</taxon>
        <taxon>Madieae</taxon>
        <taxon>Madiinae</taxon>
        <taxon>Deinandra</taxon>
    </lineage>
</organism>
<keyword evidence="3" id="KW-1133">Transmembrane helix</keyword>
<proteinExistence type="predicted"/>
<evidence type="ECO:0000256" key="4">
    <source>
        <dbReference type="ARBA" id="ARBA00023136"/>
    </source>
</evidence>
<name>A0AAP0H4V6_9ASTR</name>
<dbReference type="Proteomes" id="UP001408789">
    <property type="component" value="Unassembled WGS sequence"/>
</dbReference>
<comment type="caution">
    <text evidence="6">The sequence shown here is derived from an EMBL/GenBank/DDBJ whole genome shotgun (WGS) entry which is preliminary data.</text>
</comment>